<accession>A0ABN9UP71</accession>
<feature type="signal peptide" evidence="1">
    <location>
        <begin position="1"/>
        <end position="22"/>
    </location>
</feature>
<keyword evidence="1" id="KW-0732">Signal</keyword>
<dbReference type="SUPFAM" id="SSF55811">
    <property type="entry name" value="Nudix"/>
    <property type="match status" value="1"/>
</dbReference>
<feature type="chain" id="PRO_5047003928" description="Nudix hydrolase domain-containing protein" evidence="1">
    <location>
        <begin position="23"/>
        <end position="253"/>
    </location>
</feature>
<dbReference type="EMBL" id="CAUYUJ010016089">
    <property type="protein sequence ID" value="CAK0861717.1"/>
    <property type="molecule type" value="Genomic_DNA"/>
</dbReference>
<comment type="caution">
    <text evidence="3">The sequence shown here is derived from an EMBL/GenBank/DDBJ whole genome shotgun (WGS) entry which is preliminary data.</text>
</comment>
<evidence type="ECO:0000313" key="4">
    <source>
        <dbReference type="Proteomes" id="UP001189429"/>
    </source>
</evidence>
<gene>
    <name evidence="3" type="ORF">PCOR1329_LOCUS50314</name>
</gene>
<dbReference type="InterPro" id="IPR000086">
    <property type="entry name" value="NUDIX_hydrolase_dom"/>
</dbReference>
<dbReference type="Gene3D" id="3.90.79.10">
    <property type="entry name" value="Nucleoside Triphosphate Pyrophosphohydrolase"/>
    <property type="match status" value="1"/>
</dbReference>
<evidence type="ECO:0000259" key="2">
    <source>
        <dbReference type="Pfam" id="PF00293"/>
    </source>
</evidence>
<organism evidence="3 4">
    <name type="scientific">Prorocentrum cordatum</name>
    <dbReference type="NCBI Taxonomy" id="2364126"/>
    <lineage>
        <taxon>Eukaryota</taxon>
        <taxon>Sar</taxon>
        <taxon>Alveolata</taxon>
        <taxon>Dinophyceae</taxon>
        <taxon>Prorocentrales</taxon>
        <taxon>Prorocentraceae</taxon>
        <taxon>Prorocentrum</taxon>
    </lineage>
</organism>
<name>A0ABN9UP71_9DINO</name>
<proteinExistence type="predicted"/>
<dbReference type="Proteomes" id="UP001189429">
    <property type="component" value="Unassembled WGS sequence"/>
</dbReference>
<sequence length="253" mass="26407">MMGPLLLHLIADGLGWVRPCVCSPRSLSLLSFACPTVVACFRDVFLHKNVINAVPKIGTRVAFKLGIDEKGAPKAEEATVVTTGVAEGVANGGAEGNASAAAAAPPRAAGAAGAPLIKRAALMISRGDQVLVAREMKDDKLLWSDLGGKVEEGESLLECALREMAEEAAGFISPASLSLLQLGLRQRYGGDNCGPEVVTLRSGGSRPQDVQCFIRAAPVVIVRSGSAWCCEQSWSERPSCWGRVAPGVGIRSA</sequence>
<protein>
    <recommendedName>
        <fullName evidence="2">Nudix hydrolase domain-containing protein</fullName>
    </recommendedName>
</protein>
<reference evidence="3" key="1">
    <citation type="submission" date="2023-10" db="EMBL/GenBank/DDBJ databases">
        <authorList>
            <person name="Chen Y."/>
            <person name="Shah S."/>
            <person name="Dougan E. K."/>
            <person name="Thang M."/>
            <person name="Chan C."/>
        </authorList>
    </citation>
    <scope>NUCLEOTIDE SEQUENCE [LARGE SCALE GENOMIC DNA]</scope>
</reference>
<evidence type="ECO:0000256" key="1">
    <source>
        <dbReference type="SAM" id="SignalP"/>
    </source>
</evidence>
<feature type="domain" description="Nudix hydrolase" evidence="2">
    <location>
        <begin position="121"/>
        <end position="181"/>
    </location>
</feature>
<dbReference type="InterPro" id="IPR015797">
    <property type="entry name" value="NUDIX_hydrolase-like_dom_sf"/>
</dbReference>
<keyword evidence="4" id="KW-1185">Reference proteome</keyword>
<dbReference type="Pfam" id="PF00293">
    <property type="entry name" value="NUDIX"/>
    <property type="match status" value="1"/>
</dbReference>
<evidence type="ECO:0000313" key="3">
    <source>
        <dbReference type="EMBL" id="CAK0861717.1"/>
    </source>
</evidence>